<name>A0AA38J048_9CUCU</name>
<organism evidence="1 2">
    <name type="scientific">Zophobas morio</name>
    <dbReference type="NCBI Taxonomy" id="2755281"/>
    <lineage>
        <taxon>Eukaryota</taxon>
        <taxon>Metazoa</taxon>
        <taxon>Ecdysozoa</taxon>
        <taxon>Arthropoda</taxon>
        <taxon>Hexapoda</taxon>
        <taxon>Insecta</taxon>
        <taxon>Pterygota</taxon>
        <taxon>Neoptera</taxon>
        <taxon>Endopterygota</taxon>
        <taxon>Coleoptera</taxon>
        <taxon>Polyphaga</taxon>
        <taxon>Cucujiformia</taxon>
        <taxon>Tenebrionidae</taxon>
        <taxon>Zophobas</taxon>
    </lineage>
</organism>
<protein>
    <submittedName>
        <fullName evidence="1">Uncharacterized protein</fullName>
    </submittedName>
</protein>
<dbReference type="Proteomes" id="UP001168821">
    <property type="component" value="Unassembled WGS sequence"/>
</dbReference>
<dbReference type="EMBL" id="JALNTZ010000001">
    <property type="protein sequence ID" value="KAJ3666465.1"/>
    <property type="molecule type" value="Genomic_DNA"/>
</dbReference>
<keyword evidence="2" id="KW-1185">Reference proteome</keyword>
<sequence>MALVSLTDGYPQEECFKICTSDSKKRDPCYLEESNEVHNALSELSTLKKRCWMLYMMILELVQDALPNDLMCLNGPSGEHYENSCYIHTMFSVYKLYLQLIINPVLHFVVGFYER</sequence>
<accession>A0AA38J048</accession>
<comment type="caution">
    <text evidence="1">The sequence shown here is derived from an EMBL/GenBank/DDBJ whole genome shotgun (WGS) entry which is preliminary data.</text>
</comment>
<proteinExistence type="predicted"/>
<evidence type="ECO:0000313" key="1">
    <source>
        <dbReference type="EMBL" id="KAJ3666465.1"/>
    </source>
</evidence>
<dbReference type="AlphaFoldDB" id="A0AA38J048"/>
<evidence type="ECO:0000313" key="2">
    <source>
        <dbReference type="Proteomes" id="UP001168821"/>
    </source>
</evidence>
<reference evidence="1" key="1">
    <citation type="journal article" date="2023" name="G3 (Bethesda)">
        <title>Whole genome assemblies of Zophobas morio and Tenebrio molitor.</title>
        <authorList>
            <person name="Kaur S."/>
            <person name="Stinson S.A."/>
            <person name="diCenzo G.C."/>
        </authorList>
    </citation>
    <scope>NUCLEOTIDE SEQUENCE</scope>
    <source>
        <strain evidence="1">QUZm001</strain>
    </source>
</reference>
<gene>
    <name evidence="1" type="ORF">Zmor_001906</name>
</gene>